<evidence type="ECO:0000313" key="1">
    <source>
        <dbReference type="EMBL" id="KAF8480174.1"/>
    </source>
</evidence>
<dbReference type="AlphaFoldDB" id="A0A9P5MW94"/>
<feature type="non-terminal residue" evidence="1">
    <location>
        <position position="157"/>
    </location>
</feature>
<name>A0A9P5MW94_9AGAM</name>
<comment type="caution">
    <text evidence="1">The sequence shown here is derived from an EMBL/GenBank/DDBJ whole genome shotgun (WGS) entry which is preliminary data.</text>
</comment>
<dbReference type="EMBL" id="WHVB01000008">
    <property type="protein sequence ID" value="KAF8480174.1"/>
    <property type="molecule type" value="Genomic_DNA"/>
</dbReference>
<dbReference type="Pfam" id="PF18759">
    <property type="entry name" value="Plavaka"/>
    <property type="match status" value="1"/>
</dbReference>
<dbReference type="Proteomes" id="UP000759537">
    <property type="component" value="Unassembled WGS sequence"/>
</dbReference>
<dbReference type="OrthoDB" id="2418900at2759"/>
<organism evidence="1 2">
    <name type="scientific">Russula ochroleuca</name>
    <dbReference type="NCBI Taxonomy" id="152965"/>
    <lineage>
        <taxon>Eukaryota</taxon>
        <taxon>Fungi</taxon>
        <taxon>Dikarya</taxon>
        <taxon>Basidiomycota</taxon>
        <taxon>Agaricomycotina</taxon>
        <taxon>Agaricomycetes</taxon>
        <taxon>Russulales</taxon>
        <taxon>Russulaceae</taxon>
        <taxon>Russula</taxon>
    </lineage>
</organism>
<proteinExistence type="predicted"/>
<sequence>LGLSYCTTKQLNDIIDKEMSGHPPFQCKVLNIGDERLEFYSRDALECIRSLYGDPEFAQDLVFAPEQHYTSHEHTSRLYNEMYTCDWWWTVQVHTLQATVIPLIVSSDKTQLMLFRGKTTYPIYMTIGNIPKDMQQKPSHQAQLLIGYIPTTKLEGV</sequence>
<gene>
    <name evidence="1" type="ORF">DFH94DRAFT_619201</name>
</gene>
<protein>
    <submittedName>
        <fullName evidence="1">Uncharacterized protein</fullName>
    </submittedName>
</protein>
<reference evidence="1" key="1">
    <citation type="submission" date="2019-10" db="EMBL/GenBank/DDBJ databases">
        <authorList>
            <consortium name="DOE Joint Genome Institute"/>
            <person name="Kuo A."/>
            <person name="Miyauchi S."/>
            <person name="Kiss E."/>
            <person name="Drula E."/>
            <person name="Kohler A."/>
            <person name="Sanchez-Garcia M."/>
            <person name="Andreopoulos B."/>
            <person name="Barry K.W."/>
            <person name="Bonito G."/>
            <person name="Buee M."/>
            <person name="Carver A."/>
            <person name="Chen C."/>
            <person name="Cichocki N."/>
            <person name="Clum A."/>
            <person name="Culley D."/>
            <person name="Crous P.W."/>
            <person name="Fauchery L."/>
            <person name="Girlanda M."/>
            <person name="Hayes R."/>
            <person name="Keri Z."/>
            <person name="LaButti K."/>
            <person name="Lipzen A."/>
            <person name="Lombard V."/>
            <person name="Magnuson J."/>
            <person name="Maillard F."/>
            <person name="Morin E."/>
            <person name="Murat C."/>
            <person name="Nolan M."/>
            <person name="Ohm R."/>
            <person name="Pangilinan J."/>
            <person name="Pereira M."/>
            <person name="Perotto S."/>
            <person name="Peter M."/>
            <person name="Riley R."/>
            <person name="Sitrit Y."/>
            <person name="Stielow B."/>
            <person name="Szollosi G."/>
            <person name="Zifcakova L."/>
            <person name="Stursova M."/>
            <person name="Spatafora J.W."/>
            <person name="Tedersoo L."/>
            <person name="Vaario L.-M."/>
            <person name="Yamada A."/>
            <person name="Yan M."/>
            <person name="Wang P."/>
            <person name="Xu J."/>
            <person name="Bruns T."/>
            <person name="Baldrian P."/>
            <person name="Vilgalys R."/>
            <person name="Henrissat B."/>
            <person name="Grigoriev I.V."/>
            <person name="Hibbett D."/>
            <person name="Nagy L.G."/>
            <person name="Martin F.M."/>
        </authorList>
    </citation>
    <scope>NUCLEOTIDE SEQUENCE</scope>
    <source>
        <strain evidence="1">Prilba</strain>
    </source>
</reference>
<evidence type="ECO:0000313" key="2">
    <source>
        <dbReference type="Proteomes" id="UP000759537"/>
    </source>
</evidence>
<feature type="non-terminal residue" evidence="1">
    <location>
        <position position="1"/>
    </location>
</feature>
<dbReference type="InterPro" id="IPR041078">
    <property type="entry name" value="Plavaka"/>
</dbReference>
<keyword evidence="2" id="KW-1185">Reference proteome</keyword>
<accession>A0A9P5MW94</accession>
<reference evidence="1" key="2">
    <citation type="journal article" date="2020" name="Nat. Commun.">
        <title>Large-scale genome sequencing of mycorrhizal fungi provides insights into the early evolution of symbiotic traits.</title>
        <authorList>
            <person name="Miyauchi S."/>
            <person name="Kiss E."/>
            <person name="Kuo A."/>
            <person name="Drula E."/>
            <person name="Kohler A."/>
            <person name="Sanchez-Garcia M."/>
            <person name="Morin E."/>
            <person name="Andreopoulos B."/>
            <person name="Barry K.W."/>
            <person name="Bonito G."/>
            <person name="Buee M."/>
            <person name="Carver A."/>
            <person name="Chen C."/>
            <person name="Cichocki N."/>
            <person name="Clum A."/>
            <person name="Culley D."/>
            <person name="Crous P.W."/>
            <person name="Fauchery L."/>
            <person name="Girlanda M."/>
            <person name="Hayes R.D."/>
            <person name="Keri Z."/>
            <person name="LaButti K."/>
            <person name="Lipzen A."/>
            <person name="Lombard V."/>
            <person name="Magnuson J."/>
            <person name="Maillard F."/>
            <person name="Murat C."/>
            <person name="Nolan M."/>
            <person name="Ohm R.A."/>
            <person name="Pangilinan J."/>
            <person name="Pereira M.F."/>
            <person name="Perotto S."/>
            <person name="Peter M."/>
            <person name="Pfister S."/>
            <person name="Riley R."/>
            <person name="Sitrit Y."/>
            <person name="Stielow J.B."/>
            <person name="Szollosi G."/>
            <person name="Zifcakova L."/>
            <person name="Stursova M."/>
            <person name="Spatafora J.W."/>
            <person name="Tedersoo L."/>
            <person name="Vaario L.M."/>
            <person name="Yamada A."/>
            <person name="Yan M."/>
            <person name="Wang P."/>
            <person name="Xu J."/>
            <person name="Bruns T."/>
            <person name="Baldrian P."/>
            <person name="Vilgalys R."/>
            <person name="Dunand C."/>
            <person name="Henrissat B."/>
            <person name="Grigoriev I.V."/>
            <person name="Hibbett D."/>
            <person name="Nagy L.G."/>
            <person name="Martin F.M."/>
        </authorList>
    </citation>
    <scope>NUCLEOTIDE SEQUENCE</scope>
    <source>
        <strain evidence="1">Prilba</strain>
    </source>
</reference>